<keyword evidence="1" id="KW-0812">Transmembrane</keyword>
<dbReference type="InterPro" id="IPR025874">
    <property type="entry name" value="DZR"/>
</dbReference>
<dbReference type="eggNOG" id="COG1933">
    <property type="taxonomic scope" value="Bacteria"/>
</dbReference>
<evidence type="ECO:0000313" key="4">
    <source>
        <dbReference type="Proteomes" id="UP000006546"/>
    </source>
</evidence>
<dbReference type="Pfam" id="PF12773">
    <property type="entry name" value="DZR"/>
    <property type="match status" value="1"/>
</dbReference>
<evidence type="ECO:0000259" key="2">
    <source>
        <dbReference type="Pfam" id="PF12773"/>
    </source>
</evidence>
<dbReference type="Proteomes" id="UP000006546">
    <property type="component" value="Chromosome"/>
</dbReference>
<dbReference type="STRING" id="906968.Trebr_1350"/>
<evidence type="ECO:0000313" key="3">
    <source>
        <dbReference type="EMBL" id="AEE16774.1"/>
    </source>
</evidence>
<feature type="transmembrane region" description="Helical" evidence="1">
    <location>
        <begin position="108"/>
        <end position="130"/>
    </location>
</feature>
<name>F4LMM7_TREBD</name>
<dbReference type="RefSeq" id="WP_013758479.1">
    <property type="nucleotide sequence ID" value="NC_015500.1"/>
</dbReference>
<organism evidence="3 4">
    <name type="scientific">Treponema brennaborense (strain DSM 12168 / CIP 105900 / DD5/3)</name>
    <dbReference type="NCBI Taxonomy" id="906968"/>
    <lineage>
        <taxon>Bacteria</taxon>
        <taxon>Pseudomonadati</taxon>
        <taxon>Spirochaetota</taxon>
        <taxon>Spirochaetia</taxon>
        <taxon>Spirochaetales</taxon>
        <taxon>Treponemataceae</taxon>
        <taxon>Treponema</taxon>
    </lineage>
</organism>
<proteinExistence type="predicted"/>
<feature type="domain" description="DZANK-type" evidence="2">
    <location>
        <begin position="10"/>
        <end position="56"/>
    </location>
</feature>
<evidence type="ECO:0000256" key="1">
    <source>
        <dbReference type="SAM" id="Phobius"/>
    </source>
</evidence>
<keyword evidence="1" id="KW-1133">Transmembrane helix</keyword>
<keyword evidence="4" id="KW-1185">Reference proteome</keyword>
<sequence>MDTKKARFFCENCNTEVRRDAKFCSKCGHFFASVRCPVCGKTGSPSIFKEGCPVCGYAVGTSDESDEAEKPIKSKLSRNLKKKIKSAFENAPIQDRPRSKDKNDQLPVWIYAVTGGILVALIVVLFRYSLF</sequence>
<dbReference type="KEGG" id="tbe:Trebr_1350"/>
<accession>F4LMM7</accession>
<dbReference type="EMBL" id="CP002696">
    <property type="protein sequence ID" value="AEE16774.1"/>
    <property type="molecule type" value="Genomic_DNA"/>
</dbReference>
<keyword evidence="1" id="KW-0472">Membrane</keyword>
<dbReference type="AlphaFoldDB" id="F4LMM7"/>
<dbReference type="HOGENOM" id="CLU_144861_0_0_12"/>
<reference evidence="4" key="1">
    <citation type="submission" date="2011-04" db="EMBL/GenBank/DDBJ databases">
        <title>The complete genome of Treponema brennaborense DSM 12168.</title>
        <authorList>
            <person name="Lucas S."/>
            <person name="Han J."/>
            <person name="Lapidus A."/>
            <person name="Bruce D."/>
            <person name="Goodwin L."/>
            <person name="Pitluck S."/>
            <person name="Peters L."/>
            <person name="Kyrpides N."/>
            <person name="Mavromatis K."/>
            <person name="Ivanova N."/>
            <person name="Mikhailova N."/>
            <person name="Pagani I."/>
            <person name="Teshima H."/>
            <person name="Detter J.C."/>
            <person name="Tapia R."/>
            <person name="Han C."/>
            <person name="Land M."/>
            <person name="Hauser L."/>
            <person name="Markowitz V."/>
            <person name="Cheng J.-F."/>
            <person name="Hugenholtz P."/>
            <person name="Woyke T."/>
            <person name="Wu D."/>
            <person name="Gronow S."/>
            <person name="Wellnitz S."/>
            <person name="Brambilla E."/>
            <person name="Klenk H.-P."/>
            <person name="Eisen J.A."/>
        </authorList>
    </citation>
    <scope>NUCLEOTIDE SEQUENCE [LARGE SCALE GENOMIC DNA]</scope>
    <source>
        <strain evidence="4">DSM 12168 / CIP 105900 / DD5/3</strain>
    </source>
</reference>
<dbReference type="OrthoDB" id="350656at2"/>
<gene>
    <name evidence="3" type="ordered locus">Trebr_1350</name>
</gene>
<protein>
    <recommendedName>
        <fullName evidence="2">DZANK-type domain-containing protein</fullName>
    </recommendedName>
</protein>